<evidence type="ECO:0000313" key="3">
    <source>
        <dbReference type="Proteomes" id="UP000196655"/>
    </source>
</evidence>
<dbReference type="AlphaFoldDB" id="A0A211Z7Y3"/>
<dbReference type="Gene3D" id="3.90.1580.10">
    <property type="entry name" value="paralog of FGE (formylglycine-generating enzyme)"/>
    <property type="match status" value="1"/>
</dbReference>
<keyword evidence="3" id="KW-1185">Reference proteome</keyword>
<evidence type="ECO:0000259" key="1">
    <source>
        <dbReference type="Pfam" id="PF03781"/>
    </source>
</evidence>
<comment type="caution">
    <text evidence="2">The sequence shown here is derived from an EMBL/GenBank/DDBJ whole genome shotgun (WGS) entry which is preliminary data.</text>
</comment>
<dbReference type="Proteomes" id="UP000196655">
    <property type="component" value="Unassembled WGS sequence"/>
</dbReference>
<dbReference type="Pfam" id="PF03781">
    <property type="entry name" value="FGE-sulfatase"/>
    <property type="match status" value="1"/>
</dbReference>
<dbReference type="EMBL" id="NHON01000104">
    <property type="protein sequence ID" value="OWJ61389.1"/>
    <property type="molecule type" value="Genomic_DNA"/>
</dbReference>
<name>A0A211Z7Y3_9PROT</name>
<reference evidence="3" key="1">
    <citation type="submission" date="2017-05" db="EMBL/GenBank/DDBJ databases">
        <authorList>
            <person name="Macchi M."/>
            <person name="Festa S."/>
            <person name="Coppotelli B.M."/>
            <person name="Morelli I.S."/>
        </authorList>
    </citation>
    <scope>NUCLEOTIDE SEQUENCE [LARGE SCALE GENOMIC DNA]</scope>
    <source>
        <strain evidence="3">I</strain>
    </source>
</reference>
<dbReference type="STRING" id="1122125.GCA_000423185_05831"/>
<accession>A0A211Z7Y3</accession>
<dbReference type="PANTHER" id="PTHR23150:SF19">
    <property type="entry name" value="FORMYLGLYCINE-GENERATING ENZYME"/>
    <property type="match status" value="1"/>
</dbReference>
<evidence type="ECO:0000313" key="2">
    <source>
        <dbReference type="EMBL" id="OWJ61389.1"/>
    </source>
</evidence>
<feature type="domain" description="Sulfatase-modifying factor enzyme-like" evidence="1">
    <location>
        <begin position="124"/>
        <end position="315"/>
    </location>
</feature>
<organism evidence="2 3">
    <name type="scientific">Inquilinus limosus</name>
    <dbReference type="NCBI Taxonomy" id="171674"/>
    <lineage>
        <taxon>Bacteria</taxon>
        <taxon>Pseudomonadati</taxon>
        <taxon>Pseudomonadota</taxon>
        <taxon>Alphaproteobacteria</taxon>
        <taxon>Rhodospirillales</taxon>
        <taxon>Rhodospirillaceae</taxon>
        <taxon>Inquilinus</taxon>
    </lineage>
</organism>
<dbReference type="InterPro" id="IPR016187">
    <property type="entry name" value="CTDL_fold"/>
</dbReference>
<sequence length="564" mass="61935">MRVYREDHSQQADHQMPGFSQAAARLAGRCRWAAVLAAAALASAATPAQEPAGAPWNPSYVDPHPADGDLVLPMPCGGAMAFRRVEVESGGWLNDMQVMLGGSDPDLGVVDDRRSANIAGAFTPTGDQTRRYYYVGKYEVTRSQYQALAGDCKAPSMQGREPIVDISWFDGLTFAERYTEWLMANARDKLPKEGELSGYLRLPTEAEWEFAARGGMAVSALDFAGDRPPMPEGGPTAYIWFQGSQSAGGRIHPMGLLKPNPLGLYDMLGNASEMMFEPFRLNRRGRLHGQAGGFIIRGGDFLTPVDQIRSATRTELPYFSERSGGATTLRQVGMRLVIAAPAIVSAERLAALQKEYEALPAPDPGQATARQEAAAIQDLDSTAQTTLDAALRSRLQRISRDLRDAITERNDARDRAIRLLISQGAFFGNKLRTDQLRLDSVGKAIDEVARPALEEMHRRLDGDPNGADTLAKAEQQVATMESQRTSLQAEVKQSLDSYADAVFTVAGDYSPDIIRQQFDLLKTELDARKASDLIPYAALFVKHMESYRQQGKADTEAWMRDLTR</sequence>
<dbReference type="InterPro" id="IPR042095">
    <property type="entry name" value="SUMF_sf"/>
</dbReference>
<dbReference type="InterPro" id="IPR051043">
    <property type="entry name" value="Sulfatase_Mod_Factor_Kinase"/>
</dbReference>
<gene>
    <name evidence="2" type="ORF">BWR60_31195</name>
</gene>
<protein>
    <recommendedName>
        <fullName evidence="1">Sulfatase-modifying factor enzyme-like domain-containing protein</fullName>
    </recommendedName>
</protein>
<proteinExistence type="predicted"/>
<dbReference type="SUPFAM" id="SSF56436">
    <property type="entry name" value="C-type lectin-like"/>
    <property type="match status" value="1"/>
</dbReference>
<dbReference type="GO" id="GO:0120147">
    <property type="term" value="F:formylglycine-generating oxidase activity"/>
    <property type="evidence" value="ECO:0007669"/>
    <property type="project" value="TreeGrafter"/>
</dbReference>
<dbReference type="InterPro" id="IPR005532">
    <property type="entry name" value="SUMF_dom"/>
</dbReference>
<dbReference type="PANTHER" id="PTHR23150">
    <property type="entry name" value="SULFATASE MODIFYING FACTOR 1, 2"/>
    <property type="match status" value="1"/>
</dbReference>